<evidence type="ECO:0000313" key="3">
    <source>
        <dbReference type="EMBL" id="SIM72613.1"/>
    </source>
</evidence>
<accession>A0A1N5VHZ4</accession>
<gene>
    <name evidence="3" type="ORF">SAMN04489832_1651</name>
</gene>
<dbReference type="Gene3D" id="3.30.1540.10">
    <property type="entry name" value="formyl-coa transferase, domain 3"/>
    <property type="match status" value="1"/>
</dbReference>
<protein>
    <submittedName>
        <fullName evidence="3">Formyl-CoA transferase</fullName>
    </submittedName>
</protein>
<name>A0A1N5VHZ4_9ACTN</name>
<dbReference type="InterPro" id="IPR044855">
    <property type="entry name" value="CoA-Trfase_III_dom3_sf"/>
</dbReference>
<keyword evidence="2 3" id="KW-0808">Transferase</keyword>
<dbReference type="Gene3D" id="3.40.50.10540">
    <property type="entry name" value="Crotonobetainyl-coa:carnitine coa-transferase, domain 1"/>
    <property type="match status" value="1"/>
</dbReference>
<dbReference type="RefSeq" id="WP_074310123.1">
    <property type="nucleotide sequence ID" value="NZ_FSQT01000001.1"/>
</dbReference>
<dbReference type="Proteomes" id="UP000185124">
    <property type="component" value="Unassembled WGS sequence"/>
</dbReference>
<organism evidence="3 4">
    <name type="scientific">Micromonospora cremea</name>
    <dbReference type="NCBI Taxonomy" id="709881"/>
    <lineage>
        <taxon>Bacteria</taxon>
        <taxon>Bacillati</taxon>
        <taxon>Actinomycetota</taxon>
        <taxon>Actinomycetes</taxon>
        <taxon>Micromonosporales</taxon>
        <taxon>Micromonosporaceae</taxon>
        <taxon>Micromonospora</taxon>
    </lineage>
</organism>
<comment type="similarity">
    <text evidence="1">Belongs to the CoA-transferase III family.</text>
</comment>
<dbReference type="PANTHER" id="PTHR48228">
    <property type="entry name" value="SUCCINYL-COA--D-CITRAMALATE COA-TRANSFERASE"/>
    <property type="match status" value="1"/>
</dbReference>
<sequence>MTGRGPLDGLKVVDLGNITAGGRTSQFLGDFGATVVKVEGPRRPDPFRHWSGVTGEAGAGDLASPPFRVVGRNKTSVAIDLKHPDGIALMRRLVEDADLVVENFRRGVMERLGLGFDTLVSWNPRISWLSISSQGTDGPERDHVSFGGTLEALGGMMAVTGYGPAEPTWTTSKVNHPDQAVALLAPGLALWSVLVARRRGRGIHVDLAQRETVVALIGELVTMASLTGVAPVAAGNLAPGEVGLCLPARGQDEWVAVSLTDDTQWRGLLDVAGRPKLARDDRFATPAARQANHGELTQELAKWSRKHDKAELMRTLQRSGVPAAAVLRAWELEGEQEARGETLHVAVPTFAGKPEAQVSWPFTIDGEAQPAIYRRAPRVGEDTVDVLSRLGVEPDRLRELLDAGVIAVADRDSEGLTPPVQERSTI</sequence>
<dbReference type="PANTHER" id="PTHR48228:SF6">
    <property type="entry name" value="L-CARNITINE COA-TRANSFERASE"/>
    <property type="match status" value="1"/>
</dbReference>
<dbReference type="Pfam" id="PF02515">
    <property type="entry name" value="CoA_transf_3"/>
    <property type="match status" value="1"/>
</dbReference>
<dbReference type="AlphaFoldDB" id="A0A1N5VHZ4"/>
<dbReference type="InterPro" id="IPR023606">
    <property type="entry name" value="CoA-Trfase_III_dom_1_sf"/>
</dbReference>
<proteinExistence type="inferred from homology"/>
<dbReference type="SUPFAM" id="SSF89796">
    <property type="entry name" value="CoA-transferase family III (CaiB/BaiF)"/>
    <property type="match status" value="1"/>
</dbReference>
<evidence type="ECO:0000256" key="1">
    <source>
        <dbReference type="ARBA" id="ARBA00008383"/>
    </source>
</evidence>
<dbReference type="EMBL" id="FSQT01000001">
    <property type="protein sequence ID" value="SIM72613.1"/>
    <property type="molecule type" value="Genomic_DNA"/>
</dbReference>
<evidence type="ECO:0000256" key="2">
    <source>
        <dbReference type="ARBA" id="ARBA00022679"/>
    </source>
</evidence>
<dbReference type="OrthoDB" id="9797653at2"/>
<reference evidence="4" key="1">
    <citation type="submission" date="2016-12" db="EMBL/GenBank/DDBJ databases">
        <authorList>
            <person name="Varghese N."/>
            <person name="Submissions S."/>
        </authorList>
    </citation>
    <scope>NUCLEOTIDE SEQUENCE [LARGE SCALE GENOMIC DNA]</scope>
    <source>
        <strain evidence="4">DSM 45599</strain>
    </source>
</reference>
<dbReference type="InterPro" id="IPR003673">
    <property type="entry name" value="CoA-Trfase_fam_III"/>
</dbReference>
<evidence type="ECO:0000313" key="4">
    <source>
        <dbReference type="Proteomes" id="UP000185124"/>
    </source>
</evidence>
<dbReference type="STRING" id="709881.SAMN04489832_1651"/>
<keyword evidence="4" id="KW-1185">Reference proteome</keyword>
<dbReference type="InterPro" id="IPR050509">
    <property type="entry name" value="CoA-transferase_III"/>
</dbReference>
<dbReference type="GO" id="GO:0016740">
    <property type="term" value="F:transferase activity"/>
    <property type="evidence" value="ECO:0007669"/>
    <property type="project" value="UniProtKB-KW"/>
</dbReference>